<dbReference type="GO" id="GO:0006417">
    <property type="term" value="P:regulation of translation"/>
    <property type="evidence" value="ECO:0007669"/>
    <property type="project" value="UniProtKB-KW"/>
</dbReference>
<dbReference type="InterPro" id="IPR032474">
    <property type="entry name" value="Argonaute_N"/>
</dbReference>
<dbReference type="InterPro" id="IPR003165">
    <property type="entry name" value="Piwi"/>
</dbReference>
<dbReference type="Pfam" id="PF16486">
    <property type="entry name" value="ArgoN"/>
    <property type="match status" value="1"/>
</dbReference>
<evidence type="ECO:0000256" key="1">
    <source>
        <dbReference type="ARBA" id="ARBA00008201"/>
    </source>
</evidence>
<dbReference type="InterPro" id="IPR012337">
    <property type="entry name" value="RNaseH-like_sf"/>
</dbReference>
<dbReference type="Pfam" id="PF08699">
    <property type="entry name" value="ArgoL1"/>
    <property type="match status" value="1"/>
</dbReference>
<keyword evidence="6" id="KW-0687">Ribonucleoprotein</keyword>
<dbReference type="Pfam" id="PF02171">
    <property type="entry name" value="Piwi"/>
    <property type="match status" value="1"/>
</dbReference>
<dbReference type="GO" id="GO:1990904">
    <property type="term" value="C:ribonucleoprotein complex"/>
    <property type="evidence" value="ECO:0007669"/>
    <property type="project" value="UniProtKB-KW"/>
</dbReference>
<keyword evidence="11" id="KW-1185">Reference proteome</keyword>
<dbReference type="InterPro" id="IPR032473">
    <property type="entry name" value="Argonaute_Mid_dom"/>
</dbReference>
<evidence type="ECO:0000256" key="3">
    <source>
        <dbReference type="ARBA" id="ARBA00022845"/>
    </source>
</evidence>
<dbReference type="InterPro" id="IPR036085">
    <property type="entry name" value="PAZ_dom_sf"/>
</dbReference>
<evidence type="ECO:0008006" key="12">
    <source>
        <dbReference type="Google" id="ProtNLM"/>
    </source>
</evidence>
<organism evidence="10 11">
    <name type="scientific">Rubus argutus</name>
    <name type="common">Southern blackberry</name>
    <dbReference type="NCBI Taxonomy" id="59490"/>
    <lineage>
        <taxon>Eukaryota</taxon>
        <taxon>Viridiplantae</taxon>
        <taxon>Streptophyta</taxon>
        <taxon>Embryophyta</taxon>
        <taxon>Tracheophyta</taxon>
        <taxon>Spermatophyta</taxon>
        <taxon>Magnoliopsida</taxon>
        <taxon>eudicotyledons</taxon>
        <taxon>Gunneridae</taxon>
        <taxon>Pentapetalae</taxon>
        <taxon>rosids</taxon>
        <taxon>fabids</taxon>
        <taxon>Rosales</taxon>
        <taxon>Rosaceae</taxon>
        <taxon>Rosoideae</taxon>
        <taxon>Rosoideae incertae sedis</taxon>
        <taxon>Rubus</taxon>
    </lineage>
</organism>
<evidence type="ECO:0000313" key="10">
    <source>
        <dbReference type="EMBL" id="KAK9912339.1"/>
    </source>
</evidence>
<gene>
    <name evidence="10" type="ORF">M0R45_036206</name>
</gene>
<reference evidence="10 11" key="1">
    <citation type="journal article" date="2023" name="G3 (Bethesda)">
        <title>A chromosome-length genome assembly and annotation of blackberry (Rubus argutus, cv. 'Hillquist').</title>
        <authorList>
            <person name="Bruna T."/>
            <person name="Aryal R."/>
            <person name="Dudchenko O."/>
            <person name="Sargent D.J."/>
            <person name="Mead D."/>
            <person name="Buti M."/>
            <person name="Cavallini A."/>
            <person name="Hytonen T."/>
            <person name="Andres J."/>
            <person name="Pham M."/>
            <person name="Weisz D."/>
            <person name="Mascagni F."/>
            <person name="Usai G."/>
            <person name="Natali L."/>
            <person name="Bassil N."/>
            <person name="Fernandez G.E."/>
            <person name="Lomsadze A."/>
            <person name="Armour M."/>
            <person name="Olukolu B."/>
            <person name="Poorten T."/>
            <person name="Britton C."/>
            <person name="Davik J."/>
            <person name="Ashrafi H."/>
            <person name="Aiden E.L."/>
            <person name="Borodovsky M."/>
            <person name="Worthington M."/>
        </authorList>
    </citation>
    <scope>NUCLEOTIDE SEQUENCE [LARGE SCALE GENOMIC DNA]</scope>
    <source>
        <strain evidence="10">PI 553951</strain>
    </source>
</reference>
<dbReference type="Pfam" id="PF16487">
    <property type="entry name" value="ArgoMid"/>
    <property type="match status" value="1"/>
</dbReference>
<accession>A0AAW1VVE7</accession>
<dbReference type="AlphaFoldDB" id="A0AAW1VVE7"/>
<dbReference type="PROSITE" id="PS50821">
    <property type="entry name" value="PAZ"/>
    <property type="match status" value="1"/>
</dbReference>
<dbReference type="SMART" id="SM00950">
    <property type="entry name" value="Piwi"/>
    <property type="match status" value="1"/>
</dbReference>
<dbReference type="SUPFAM" id="SSF53098">
    <property type="entry name" value="Ribonuclease H-like"/>
    <property type="match status" value="1"/>
</dbReference>
<dbReference type="PANTHER" id="PTHR22891">
    <property type="entry name" value="EUKARYOTIC TRANSLATION INITIATION FACTOR 2C"/>
    <property type="match status" value="1"/>
</dbReference>
<dbReference type="FunFam" id="2.170.260.10:FF:000008">
    <property type="entry name" value="Protein argonaute 7"/>
    <property type="match status" value="1"/>
</dbReference>
<sequence>MGSSNPEGASLPPPPPIPPNVVPIVAGEKPLELIKAPTPKRFPMKRSGIGSKGQRIPLLTNHFKVGVNKSDADFFHYSIAMQYDDGTPVDGKGIGRKILDKVKETYSMELEHKEFAYDGEKSLFTVGQLPHKKLDFMVVLDDISSSRTNAGSGGSYSLEESDGDRKRVKQSFQSKTIKVQVNFAAKIPMQAIANALRGQDSDHFQEAVRVLDIILRQNAAKQGCLLVRQSFFHNNPRNFIELGAGVLGCRGFHSSFRATQGGLSLNMDVSTTMIVKPGSVLNFLMENQNVKTPYQIDWIKAKRMLKNLKIVTYASKMEYKITGLSEKPCKQQTFFLKSKKGQDGDGEEITVYEYFAQHKHMPLRDSADFPCINVGKPKKSSYFPLELCSLVSLQRYTKALSNLQRASLVEKSRQKPQERMSTLRDALKSSKYEADMMLHSSGISIGTEFMQVEGRVLSTPRLKVGNGEDFFPRNGRWNFNNKKLVQPIKLERWAVVNFSARCDVRYLVNTMIKCGDMKGISINSPFDVFEESHQNRRESAPIRVEKMFEYIKSKLPGPPQLLLCILSERKNSDIYGPWKRKNLSEEGIVTQCIAPTKVNDQYITNVLLKINAKLGGMNSLLTVEHSPSIPLVSKSPTLILGMDVSHGSPGRSDVPSIAAVVSSRHWPLISRYRAAVRTQSPKVEMIASLFKPVSDKEDQGIIKELLLDFYNTSGNRKPDQIIIFRVYIDHVLL</sequence>
<keyword evidence="2" id="KW-0678">Repressor</keyword>
<dbReference type="GO" id="GO:0051607">
    <property type="term" value="P:defense response to virus"/>
    <property type="evidence" value="ECO:0007669"/>
    <property type="project" value="UniProtKB-ARBA"/>
</dbReference>
<feature type="region of interest" description="Disordered" evidence="7">
    <location>
        <begin position="1"/>
        <end position="20"/>
    </location>
</feature>
<evidence type="ECO:0000256" key="4">
    <source>
        <dbReference type="ARBA" id="ARBA00022884"/>
    </source>
</evidence>
<dbReference type="InterPro" id="IPR032472">
    <property type="entry name" value="ArgoL2"/>
</dbReference>
<proteinExistence type="inferred from homology"/>
<dbReference type="Gene3D" id="3.40.50.2300">
    <property type="match status" value="1"/>
</dbReference>
<name>A0AAW1VVE7_RUBAR</name>
<protein>
    <recommendedName>
        <fullName evidence="12">Argonaute 4</fullName>
    </recommendedName>
</protein>
<dbReference type="Pfam" id="PF16488">
    <property type="entry name" value="ArgoL2"/>
    <property type="match status" value="1"/>
</dbReference>
<dbReference type="SMART" id="SM01163">
    <property type="entry name" value="DUF1785"/>
    <property type="match status" value="1"/>
</dbReference>
<evidence type="ECO:0000256" key="2">
    <source>
        <dbReference type="ARBA" id="ARBA00022491"/>
    </source>
</evidence>
<feature type="domain" description="Piwi" evidence="9">
    <location>
        <begin position="561"/>
        <end position="725"/>
    </location>
</feature>
<comment type="caution">
    <text evidence="10">The sequence shown here is derived from an EMBL/GenBank/DDBJ whole genome shotgun (WGS) entry which is preliminary data.</text>
</comment>
<dbReference type="Proteomes" id="UP001457282">
    <property type="component" value="Unassembled WGS sequence"/>
</dbReference>
<dbReference type="GO" id="GO:0031047">
    <property type="term" value="P:regulatory ncRNA-mediated gene silencing"/>
    <property type="evidence" value="ECO:0007669"/>
    <property type="project" value="UniProtKB-KW"/>
</dbReference>
<feature type="domain" description="PAZ" evidence="8">
    <location>
        <begin position="279"/>
        <end position="392"/>
    </location>
</feature>
<dbReference type="Gene3D" id="3.30.420.10">
    <property type="entry name" value="Ribonuclease H-like superfamily/Ribonuclease H"/>
    <property type="match status" value="1"/>
</dbReference>
<dbReference type="InterPro" id="IPR036397">
    <property type="entry name" value="RNaseH_sf"/>
</dbReference>
<dbReference type="GO" id="GO:0003723">
    <property type="term" value="F:RNA binding"/>
    <property type="evidence" value="ECO:0007669"/>
    <property type="project" value="UniProtKB-KW"/>
</dbReference>
<evidence type="ECO:0000259" key="9">
    <source>
        <dbReference type="PROSITE" id="PS50822"/>
    </source>
</evidence>
<evidence type="ECO:0000256" key="6">
    <source>
        <dbReference type="ARBA" id="ARBA00023274"/>
    </source>
</evidence>
<evidence type="ECO:0000259" key="8">
    <source>
        <dbReference type="PROSITE" id="PS50821"/>
    </source>
</evidence>
<evidence type="ECO:0000313" key="11">
    <source>
        <dbReference type="Proteomes" id="UP001457282"/>
    </source>
</evidence>
<keyword evidence="4" id="KW-0694">RNA-binding</keyword>
<evidence type="ECO:0000256" key="7">
    <source>
        <dbReference type="SAM" id="MobiDB-lite"/>
    </source>
</evidence>
<dbReference type="InterPro" id="IPR014811">
    <property type="entry name" value="ArgoL1"/>
</dbReference>
<evidence type="ECO:0000256" key="5">
    <source>
        <dbReference type="ARBA" id="ARBA00023158"/>
    </source>
</evidence>
<keyword evidence="5" id="KW-0943">RNA-mediated gene silencing</keyword>
<comment type="similarity">
    <text evidence="1">Belongs to the argonaute family. Ago subfamily.</text>
</comment>
<dbReference type="PROSITE" id="PS50822">
    <property type="entry name" value="PIWI"/>
    <property type="match status" value="1"/>
</dbReference>
<feature type="compositionally biased region" description="Pro residues" evidence="7">
    <location>
        <begin position="11"/>
        <end position="20"/>
    </location>
</feature>
<dbReference type="SUPFAM" id="SSF101690">
    <property type="entry name" value="PAZ domain"/>
    <property type="match status" value="1"/>
</dbReference>
<dbReference type="EMBL" id="JBEDUW010000007">
    <property type="protein sequence ID" value="KAK9912339.1"/>
    <property type="molecule type" value="Genomic_DNA"/>
</dbReference>
<dbReference type="InterPro" id="IPR003100">
    <property type="entry name" value="PAZ_dom"/>
</dbReference>
<dbReference type="Pfam" id="PF02170">
    <property type="entry name" value="PAZ"/>
    <property type="match status" value="1"/>
</dbReference>
<dbReference type="Gene3D" id="2.170.260.10">
    <property type="entry name" value="paz domain"/>
    <property type="match status" value="1"/>
</dbReference>
<keyword evidence="3" id="KW-0810">Translation regulation</keyword>
<dbReference type="CDD" id="cd02846">
    <property type="entry name" value="PAZ_argonaute_like"/>
    <property type="match status" value="1"/>
</dbReference>